<comment type="caution">
    <text evidence="13">The sequence shown here is derived from an EMBL/GenBank/DDBJ whole genome shotgun (WGS) entry which is preliminary data.</text>
</comment>
<feature type="compositionally biased region" description="Acidic residues" evidence="12">
    <location>
        <begin position="228"/>
        <end position="266"/>
    </location>
</feature>
<dbReference type="PANTHER" id="PTHR12442:SF7">
    <property type="entry name" value="DYNEIN AXONEMAL INTERMEDIATE CHAIN 2"/>
    <property type="match status" value="1"/>
</dbReference>
<evidence type="ECO:0000256" key="11">
    <source>
        <dbReference type="ARBA" id="ARBA00023273"/>
    </source>
</evidence>
<dbReference type="GO" id="GO:0036157">
    <property type="term" value="C:outer dynein arm"/>
    <property type="evidence" value="ECO:0007669"/>
    <property type="project" value="TreeGrafter"/>
</dbReference>
<comment type="similarity">
    <text evidence="2">Belongs to the dynein intermediate chain family.</text>
</comment>
<evidence type="ECO:0000256" key="6">
    <source>
        <dbReference type="ARBA" id="ARBA00022737"/>
    </source>
</evidence>
<evidence type="ECO:0000256" key="10">
    <source>
        <dbReference type="ARBA" id="ARBA00023212"/>
    </source>
</evidence>
<keyword evidence="3" id="KW-0963">Cytoplasm</keyword>
<evidence type="ECO:0000256" key="4">
    <source>
        <dbReference type="ARBA" id="ARBA00022574"/>
    </source>
</evidence>
<keyword evidence="10" id="KW-0206">Cytoskeleton</keyword>
<keyword evidence="7" id="KW-0243">Dynein</keyword>
<dbReference type="Gene3D" id="2.130.10.10">
    <property type="entry name" value="YVTN repeat-like/Quinoprotein amine dehydrogenase"/>
    <property type="match status" value="1"/>
</dbReference>
<evidence type="ECO:0000256" key="3">
    <source>
        <dbReference type="ARBA" id="ARBA00022490"/>
    </source>
</evidence>
<evidence type="ECO:0000256" key="9">
    <source>
        <dbReference type="ARBA" id="ARBA00023175"/>
    </source>
</evidence>
<name>A0A4E0RT78_FASHE</name>
<evidence type="ECO:0000256" key="12">
    <source>
        <dbReference type="SAM" id="MobiDB-lite"/>
    </source>
</evidence>
<dbReference type="InterPro" id="IPR050687">
    <property type="entry name" value="Dynein_IC"/>
</dbReference>
<accession>A0A4E0RT78</accession>
<dbReference type="GO" id="GO:0005874">
    <property type="term" value="C:microtubule"/>
    <property type="evidence" value="ECO:0007669"/>
    <property type="project" value="UniProtKB-KW"/>
</dbReference>
<protein>
    <submittedName>
        <fullName evidence="13">Dynein intermediate chain 2 axonemal</fullName>
    </submittedName>
</protein>
<dbReference type="InterPro" id="IPR036322">
    <property type="entry name" value="WD40_repeat_dom_sf"/>
</dbReference>
<dbReference type="InterPro" id="IPR015943">
    <property type="entry name" value="WD40/YVTN_repeat-like_dom_sf"/>
</dbReference>
<dbReference type="AlphaFoldDB" id="A0A4E0RT78"/>
<dbReference type="GO" id="GO:0045503">
    <property type="term" value="F:dynein light chain binding"/>
    <property type="evidence" value="ECO:0007669"/>
    <property type="project" value="TreeGrafter"/>
</dbReference>
<keyword evidence="9" id="KW-0505">Motor protein</keyword>
<evidence type="ECO:0000256" key="2">
    <source>
        <dbReference type="ARBA" id="ARBA00011059"/>
    </source>
</evidence>
<comment type="subcellular location">
    <subcellularLocation>
        <location evidence="1">Cytoplasm</location>
        <location evidence="1">Cytoskeleton</location>
        <location evidence="1">Cilium axoneme</location>
    </subcellularLocation>
</comment>
<dbReference type="PANTHER" id="PTHR12442">
    <property type="entry name" value="DYNEIN INTERMEDIATE CHAIN"/>
    <property type="match status" value="1"/>
</dbReference>
<keyword evidence="6" id="KW-0677">Repeat</keyword>
<reference evidence="13" key="1">
    <citation type="submission" date="2019-03" db="EMBL/GenBank/DDBJ databases">
        <title>Improved annotation for the trematode Fasciola hepatica.</title>
        <authorList>
            <person name="Choi Y.-J."/>
            <person name="Martin J."/>
            <person name="Mitreva M."/>
        </authorList>
    </citation>
    <scope>NUCLEOTIDE SEQUENCE [LARGE SCALE GENOMIC DNA]</scope>
</reference>
<dbReference type="Proteomes" id="UP000230066">
    <property type="component" value="Unassembled WGS sequence"/>
</dbReference>
<keyword evidence="5" id="KW-0493">Microtubule</keyword>
<evidence type="ECO:0000256" key="7">
    <source>
        <dbReference type="ARBA" id="ARBA00023017"/>
    </source>
</evidence>
<dbReference type="SUPFAM" id="SSF50978">
    <property type="entry name" value="WD40 repeat-like"/>
    <property type="match status" value="1"/>
</dbReference>
<keyword evidence="11" id="KW-0966">Cell projection</keyword>
<evidence type="ECO:0000256" key="1">
    <source>
        <dbReference type="ARBA" id="ARBA00004430"/>
    </source>
</evidence>
<dbReference type="GO" id="GO:0003341">
    <property type="term" value="P:cilium movement"/>
    <property type="evidence" value="ECO:0007669"/>
    <property type="project" value="TreeGrafter"/>
</dbReference>
<feature type="region of interest" description="Disordered" evidence="12">
    <location>
        <begin position="218"/>
        <end position="266"/>
    </location>
</feature>
<keyword evidence="14" id="KW-1185">Reference proteome</keyword>
<evidence type="ECO:0000256" key="5">
    <source>
        <dbReference type="ARBA" id="ARBA00022701"/>
    </source>
</evidence>
<evidence type="ECO:0000313" key="13">
    <source>
        <dbReference type="EMBL" id="THD20112.1"/>
    </source>
</evidence>
<gene>
    <name evidence="13" type="ORF">D915_009220</name>
</gene>
<dbReference type="EMBL" id="JXXN02005134">
    <property type="protein sequence ID" value="THD20112.1"/>
    <property type="molecule type" value="Genomic_DNA"/>
</dbReference>
<organism evidence="13 14">
    <name type="scientific">Fasciola hepatica</name>
    <name type="common">Liver fluke</name>
    <dbReference type="NCBI Taxonomy" id="6192"/>
    <lineage>
        <taxon>Eukaryota</taxon>
        <taxon>Metazoa</taxon>
        <taxon>Spiralia</taxon>
        <taxon>Lophotrochozoa</taxon>
        <taxon>Platyhelminthes</taxon>
        <taxon>Trematoda</taxon>
        <taxon>Digenea</taxon>
        <taxon>Plagiorchiida</taxon>
        <taxon>Echinostomata</taxon>
        <taxon>Echinostomatoidea</taxon>
        <taxon>Fasciolidae</taxon>
        <taxon>Fasciola</taxon>
    </lineage>
</organism>
<dbReference type="GO" id="GO:0036158">
    <property type="term" value="P:outer dynein arm assembly"/>
    <property type="evidence" value="ECO:0007669"/>
    <property type="project" value="TreeGrafter"/>
</dbReference>
<keyword evidence="8" id="KW-0969">Cilium</keyword>
<proteinExistence type="inferred from homology"/>
<sequence>MSIGDWTARIWSEDIRDSAIMWTAYHEHRLSDGCWSPVRPAVFYTTRFDGVLDCWDIIFKQKEPTLSIQVCDEPLHCLKVQEQGRLIATGSHSGVCTILELSEGFWSQPKNEKNLITAMFERETHREKILEARAREIKLKKGKAQMGVCDEPLHCLKVQEQGRLIATGSHSGVCTILELSEGFWSQPKNEKNLITAMFERETHREKILEARAREIKLKKGKAQMGADVELEDEEEDQASAEEEEREGEEVNGDAEMPEEEEPSAQE</sequence>
<keyword evidence="4" id="KW-0853">WD repeat</keyword>
<evidence type="ECO:0000313" key="14">
    <source>
        <dbReference type="Proteomes" id="UP000230066"/>
    </source>
</evidence>
<dbReference type="GO" id="GO:0045504">
    <property type="term" value="F:dynein heavy chain binding"/>
    <property type="evidence" value="ECO:0007669"/>
    <property type="project" value="TreeGrafter"/>
</dbReference>
<evidence type="ECO:0000256" key="8">
    <source>
        <dbReference type="ARBA" id="ARBA00023069"/>
    </source>
</evidence>